<dbReference type="EC" id="2.4.1.-" evidence="17"/>
<evidence type="ECO:0000256" key="10">
    <source>
        <dbReference type="ARBA" id="ARBA00022989"/>
    </source>
</evidence>
<dbReference type="RefSeq" id="XP_033798345.1">
    <property type="nucleotide sequence ID" value="XM_033942454.1"/>
</dbReference>
<keyword evidence="5 17" id="KW-0328">Glycosyltransferase</keyword>
<dbReference type="RefSeq" id="XP_033798342.1">
    <property type="nucleotide sequence ID" value="XM_033942451.1"/>
</dbReference>
<dbReference type="PANTHER" id="PTHR19300">
    <property type="entry name" value="BETA-1,4-GALACTOSYLTRANSFERASE"/>
    <property type="match status" value="1"/>
</dbReference>
<organism evidence="20 22">
    <name type="scientific">Geotrypetes seraphini</name>
    <name type="common">Gaboon caecilian</name>
    <name type="synonym">Caecilia seraphini</name>
    <dbReference type="NCBI Taxonomy" id="260995"/>
    <lineage>
        <taxon>Eukaryota</taxon>
        <taxon>Metazoa</taxon>
        <taxon>Chordata</taxon>
        <taxon>Craniata</taxon>
        <taxon>Vertebrata</taxon>
        <taxon>Euteleostomi</taxon>
        <taxon>Amphibia</taxon>
        <taxon>Gymnophiona</taxon>
        <taxon>Geotrypetes</taxon>
    </lineage>
</organism>
<dbReference type="PANTHER" id="PTHR19300:SF42">
    <property type="entry name" value="BETA-1,4-GALACTOSYLTRANSFERASE"/>
    <property type="match status" value="1"/>
</dbReference>
<keyword evidence="15 17" id="KW-0464">Manganese</keyword>
<dbReference type="GO" id="GO:0000139">
    <property type="term" value="C:Golgi membrane"/>
    <property type="evidence" value="ECO:0007669"/>
    <property type="project" value="UniProtKB-SubCell"/>
</dbReference>
<dbReference type="GO" id="GO:0032580">
    <property type="term" value="C:Golgi cisterna membrane"/>
    <property type="evidence" value="ECO:0007669"/>
    <property type="project" value="UniProtKB-UniRule"/>
</dbReference>
<evidence type="ECO:0000256" key="9">
    <source>
        <dbReference type="ARBA" id="ARBA00022968"/>
    </source>
</evidence>
<dbReference type="FunFam" id="3.90.550.10:FF:000028">
    <property type="entry name" value="beta-1,4-galactosyltransferase 1"/>
    <property type="match status" value="1"/>
</dbReference>
<dbReference type="KEGG" id="gsh:117359521"/>
<dbReference type="Proteomes" id="UP000515159">
    <property type="component" value="Chromosome 4"/>
</dbReference>
<evidence type="ECO:0000256" key="4">
    <source>
        <dbReference type="ARBA" id="ARBA00005735"/>
    </source>
</evidence>
<reference evidence="21 22" key="1">
    <citation type="submission" date="2025-04" db="UniProtKB">
        <authorList>
            <consortium name="RefSeq"/>
        </authorList>
    </citation>
    <scope>IDENTIFICATION</scope>
</reference>
<keyword evidence="20" id="KW-1185">Reference proteome</keyword>
<evidence type="ECO:0000313" key="24">
    <source>
        <dbReference type="RefSeq" id="XP_033798345.1"/>
    </source>
</evidence>
<dbReference type="AlphaFoldDB" id="A0A6P8RB64"/>
<dbReference type="SUPFAM" id="SSF53448">
    <property type="entry name" value="Nucleotide-diphospho-sugar transferases"/>
    <property type="match status" value="1"/>
</dbReference>
<dbReference type="RefSeq" id="XP_033798344.1">
    <property type="nucleotide sequence ID" value="XM_033942453.1"/>
</dbReference>
<comment type="cofactor">
    <cofactor evidence="1 17">
        <name>Mn(2+)</name>
        <dbReference type="ChEBI" id="CHEBI:29035"/>
    </cofactor>
</comment>
<dbReference type="InterPro" id="IPR027791">
    <property type="entry name" value="Galactosyl_T_C"/>
</dbReference>
<keyword evidence="13" id="KW-1015">Disulfide bond</keyword>
<evidence type="ECO:0000256" key="11">
    <source>
        <dbReference type="ARBA" id="ARBA00023034"/>
    </source>
</evidence>
<keyword evidence="8 17" id="KW-0479">Metal-binding</keyword>
<comment type="function">
    <text evidence="17">Responsible for the synthesis of complex-type N-linked oligosaccharides in many glycoproteins as well as the carbohydrate moieties of glycolipids.</text>
</comment>
<dbReference type="GO" id="GO:0003945">
    <property type="term" value="F:N-acetyllactosamine synthase activity"/>
    <property type="evidence" value="ECO:0007669"/>
    <property type="project" value="UniProtKB-EC"/>
</dbReference>
<feature type="domain" description="Galactosyltransferase N-terminal" evidence="19">
    <location>
        <begin position="74"/>
        <end position="207"/>
    </location>
</feature>
<evidence type="ECO:0000256" key="6">
    <source>
        <dbReference type="ARBA" id="ARBA00022679"/>
    </source>
</evidence>
<evidence type="ECO:0000313" key="25">
    <source>
        <dbReference type="RefSeq" id="XP_033798347.1"/>
    </source>
</evidence>
<keyword evidence="10 17" id="KW-1133">Transmembrane helix</keyword>
<dbReference type="GO" id="GO:0005975">
    <property type="term" value="P:carbohydrate metabolic process"/>
    <property type="evidence" value="ECO:0007669"/>
    <property type="project" value="InterPro"/>
</dbReference>
<dbReference type="OrthoDB" id="10016069at2759"/>
<gene>
    <name evidence="21 22 23 24 25" type="primary">LOC117359521</name>
</gene>
<evidence type="ECO:0000256" key="1">
    <source>
        <dbReference type="ARBA" id="ARBA00001936"/>
    </source>
</evidence>
<evidence type="ECO:0000256" key="3">
    <source>
        <dbReference type="ARBA" id="ARBA00004922"/>
    </source>
</evidence>
<evidence type="ECO:0000259" key="19">
    <source>
        <dbReference type="Pfam" id="PF13733"/>
    </source>
</evidence>
<evidence type="ECO:0000256" key="15">
    <source>
        <dbReference type="ARBA" id="ARBA00023211"/>
    </source>
</evidence>
<dbReference type="Pfam" id="PF13733">
    <property type="entry name" value="Glyco_transf_7N"/>
    <property type="match status" value="1"/>
</dbReference>
<keyword evidence="7 17" id="KW-0812">Transmembrane</keyword>
<feature type="transmembrane region" description="Helical" evidence="17">
    <location>
        <begin position="12"/>
        <end position="28"/>
    </location>
</feature>
<keyword evidence="6 17" id="KW-0808">Transferase</keyword>
<sequence length="357" mass="41467">MMSSLHADKSLFLLFLVFSQIVFILILYRHGASSLLQGFLASPQGSWDYSKTHNVYTNLSVFIPLSDEKMMTHCPLKSPILVGPITVIFAKLPSERGIVKKNPFVQSGGQYRPPHCFAHYKSAIIIPHRNRELHLRYLLYYLHPFLQRQQLHYRIYVIHQAGNGTFNRAKLLNVGVKEALKNEDWDCLIMHDVDLIPENDYNLYICDHRYPKHMSSAMDKFKYSLPYWSYFGGVSAVTPEQYLRMNGFPNTYWGWGGEDDDMFMRIQLAGMTISRTPLSLGHYKMIPHKRDKENQENKIRFTLLKKTKRTWKQDGINSLDIQLISVEEAQLYTNITVDVGGITILPPEKSKDIWTFL</sequence>
<comment type="catalytic activity">
    <reaction evidence="16">
        <text>N-acetyl-D-glucosamine + UDP-alpha-D-galactose = beta-D-galactosyl-(1-&gt;4)-N-acetyl-D-glucosamine + UDP + H(+)</text>
        <dbReference type="Rhea" id="RHEA:17745"/>
        <dbReference type="ChEBI" id="CHEBI:15378"/>
        <dbReference type="ChEBI" id="CHEBI:58223"/>
        <dbReference type="ChEBI" id="CHEBI:60152"/>
        <dbReference type="ChEBI" id="CHEBI:66914"/>
        <dbReference type="ChEBI" id="CHEBI:506227"/>
        <dbReference type="EC" id="2.4.1.90"/>
    </reaction>
    <physiologicalReaction direction="left-to-right" evidence="16">
        <dbReference type="Rhea" id="RHEA:17746"/>
    </physiologicalReaction>
</comment>
<evidence type="ECO:0000313" key="22">
    <source>
        <dbReference type="RefSeq" id="XP_033798343.1"/>
    </source>
</evidence>
<dbReference type="GeneID" id="117359521"/>
<feature type="domain" description="Galactosyltransferase C-terminal" evidence="18">
    <location>
        <begin position="212"/>
        <end position="289"/>
    </location>
</feature>
<evidence type="ECO:0000313" key="23">
    <source>
        <dbReference type="RefSeq" id="XP_033798344.1"/>
    </source>
</evidence>
<keyword evidence="11 17" id="KW-0333">Golgi apparatus</keyword>
<dbReference type="InterPro" id="IPR027995">
    <property type="entry name" value="Galactosyl_T_N"/>
</dbReference>
<dbReference type="PRINTS" id="PR02050">
    <property type="entry name" value="B14GALTRFASE"/>
</dbReference>
<evidence type="ECO:0000259" key="18">
    <source>
        <dbReference type="Pfam" id="PF02709"/>
    </source>
</evidence>
<accession>A0A6P8RB64</accession>
<evidence type="ECO:0000313" key="21">
    <source>
        <dbReference type="RefSeq" id="XP_033798342.1"/>
    </source>
</evidence>
<evidence type="ECO:0000313" key="20">
    <source>
        <dbReference type="Proteomes" id="UP000515159"/>
    </source>
</evidence>
<dbReference type="CDD" id="cd00899">
    <property type="entry name" value="b4GalT"/>
    <property type="match status" value="1"/>
</dbReference>
<evidence type="ECO:0000256" key="2">
    <source>
        <dbReference type="ARBA" id="ARBA00004323"/>
    </source>
</evidence>
<proteinExistence type="inferred from homology"/>
<dbReference type="InterPro" id="IPR029044">
    <property type="entry name" value="Nucleotide-diphossugar_trans"/>
</dbReference>
<protein>
    <recommendedName>
        <fullName evidence="17">Beta-1,4-galactosyltransferase</fullName>
        <shortName evidence="17">Beta-1,4-GalTase</shortName>
        <ecNumber evidence="17">2.4.1.-</ecNumber>
    </recommendedName>
</protein>
<dbReference type="GO" id="GO:0046872">
    <property type="term" value="F:metal ion binding"/>
    <property type="evidence" value="ECO:0007669"/>
    <property type="project" value="UniProtKB-UniRule"/>
</dbReference>
<evidence type="ECO:0000256" key="17">
    <source>
        <dbReference type="RuleBase" id="RU368121"/>
    </source>
</evidence>
<comment type="similarity">
    <text evidence="4 17">Belongs to the glycosyltransferase 7 family.</text>
</comment>
<keyword evidence="9 17" id="KW-0735">Signal-anchor</keyword>
<dbReference type="UniPathway" id="UPA00378"/>
<dbReference type="RefSeq" id="XP_033798343.1">
    <property type="nucleotide sequence ID" value="XM_033942452.1"/>
</dbReference>
<evidence type="ECO:0000256" key="12">
    <source>
        <dbReference type="ARBA" id="ARBA00023136"/>
    </source>
</evidence>
<keyword evidence="12 17" id="KW-0472">Membrane</keyword>
<comment type="pathway">
    <text evidence="3 17">Protein modification; protein glycosylation.</text>
</comment>
<evidence type="ECO:0000256" key="13">
    <source>
        <dbReference type="ARBA" id="ARBA00023157"/>
    </source>
</evidence>
<keyword evidence="14 17" id="KW-0325">Glycoprotein</keyword>
<evidence type="ECO:0000256" key="14">
    <source>
        <dbReference type="ARBA" id="ARBA00023180"/>
    </source>
</evidence>
<dbReference type="Pfam" id="PF02709">
    <property type="entry name" value="Glyco_transf_7C"/>
    <property type="match status" value="1"/>
</dbReference>
<name>A0A6P8RB64_GEOSA</name>
<dbReference type="Gene3D" id="3.90.550.10">
    <property type="entry name" value="Spore Coat Polysaccharide Biosynthesis Protein SpsA, Chain A"/>
    <property type="match status" value="1"/>
</dbReference>
<comment type="subcellular location">
    <subcellularLocation>
        <location evidence="2 17">Golgi apparatus membrane</location>
        <topology evidence="2 17">Single-pass type II membrane protein</topology>
    </subcellularLocation>
</comment>
<evidence type="ECO:0000256" key="7">
    <source>
        <dbReference type="ARBA" id="ARBA00022692"/>
    </source>
</evidence>
<evidence type="ECO:0000256" key="5">
    <source>
        <dbReference type="ARBA" id="ARBA00022676"/>
    </source>
</evidence>
<evidence type="ECO:0000256" key="16">
    <source>
        <dbReference type="ARBA" id="ARBA00049413"/>
    </source>
</evidence>
<dbReference type="RefSeq" id="XP_033798347.1">
    <property type="nucleotide sequence ID" value="XM_033942456.1"/>
</dbReference>
<dbReference type="InterPro" id="IPR003859">
    <property type="entry name" value="Galactosyl_T"/>
</dbReference>
<evidence type="ECO:0000256" key="8">
    <source>
        <dbReference type="ARBA" id="ARBA00022723"/>
    </source>
</evidence>